<evidence type="ECO:0000313" key="3">
    <source>
        <dbReference type="Proteomes" id="UP001215598"/>
    </source>
</evidence>
<reference evidence="2" key="1">
    <citation type="submission" date="2023-03" db="EMBL/GenBank/DDBJ databases">
        <title>Massive genome expansion in bonnet fungi (Mycena s.s.) driven by repeated elements and novel gene families across ecological guilds.</title>
        <authorList>
            <consortium name="Lawrence Berkeley National Laboratory"/>
            <person name="Harder C.B."/>
            <person name="Miyauchi S."/>
            <person name="Viragh M."/>
            <person name="Kuo A."/>
            <person name="Thoen E."/>
            <person name="Andreopoulos B."/>
            <person name="Lu D."/>
            <person name="Skrede I."/>
            <person name="Drula E."/>
            <person name="Henrissat B."/>
            <person name="Morin E."/>
            <person name="Kohler A."/>
            <person name="Barry K."/>
            <person name="LaButti K."/>
            <person name="Morin E."/>
            <person name="Salamov A."/>
            <person name="Lipzen A."/>
            <person name="Mereny Z."/>
            <person name="Hegedus B."/>
            <person name="Baldrian P."/>
            <person name="Stursova M."/>
            <person name="Weitz H."/>
            <person name="Taylor A."/>
            <person name="Grigoriev I.V."/>
            <person name="Nagy L.G."/>
            <person name="Martin F."/>
            <person name="Kauserud H."/>
        </authorList>
    </citation>
    <scope>NUCLEOTIDE SEQUENCE</scope>
    <source>
        <strain evidence="2">CBHHK182m</strain>
    </source>
</reference>
<feature type="compositionally biased region" description="Basic and acidic residues" evidence="1">
    <location>
        <begin position="40"/>
        <end position="55"/>
    </location>
</feature>
<evidence type="ECO:0000313" key="2">
    <source>
        <dbReference type="EMBL" id="KAJ7745322.1"/>
    </source>
</evidence>
<sequence length="230" mass="25913">MTHIHKFPLGRSGLASSGTRWIPTCEWLVSILGKSLTGRKSKEVVHDGHGGDSRRGKQNKTKRNASVCAPPQWSQQGIENAMRREMKNERWRRQSSSRPPGQAPSARPTRTQRNAQCDMREITDRARPRACTETRTTRFQNEYTRRRIVRSSRAGWSWAQSGPTPRHPSDERAYYGANTNATTDHQHETGMVQEGSEMSSGVRWEWGGAGAPPQTRRDTNPNAYAAAPYA</sequence>
<name>A0AAD7N4K6_9AGAR</name>
<proteinExistence type="predicted"/>
<feature type="region of interest" description="Disordered" evidence="1">
    <location>
        <begin position="38"/>
        <end position="116"/>
    </location>
</feature>
<organism evidence="2 3">
    <name type="scientific">Mycena metata</name>
    <dbReference type="NCBI Taxonomy" id="1033252"/>
    <lineage>
        <taxon>Eukaryota</taxon>
        <taxon>Fungi</taxon>
        <taxon>Dikarya</taxon>
        <taxon>Basidiomycota</taxon>
        <taxon>Agaricomycotina</taxon>
        <taxon>Agaricomycetes</taxon>
        <taxon>Agaricomycetidae</taxon>
        <taxon>Agaricales</taxon>
        <taxon>Marasmiineae</taxon>
        <taxon>Mycenaceae</taxon>
        <taxon>Mycena</taxon>
    </lineage>
</organism>
<dbReference type="EMBL" id="JARKIB010000083">
    <property type="protein sequence ID" value="KAJ7745322.1"/>
    <property type="molecule type" value="Genomic_DNA"/>
</dbReference>
<comment type="caution">
    <text evidence="2">The sequence shown here is derived from an EMBL/GenBank/DDBJ whole genome shotgun (WGS) entry which is preliminary data.</text>
</comment>
<accession>A0AAD7N4K6</accession>
<keyword evidence="3" id="KW-1185">Reference proteome</keyword>
<gene>
    <name evidence="2" type="ORF">B0H16DRAFT_1692990</name>
</gene>
<evidence type="ECO:0000256" key="1">
    <source>
        <dbReference type="SAM" id="MobiDB-lite"/>
    </source>
</evidence>
<feature type="compositionally biased region" description="Low complexity" evidence="1">
    <location>
        <begin position="220"/>
        <end position="230"/>
    </location>
</feature>
<feature type="compositionally biased region" description="Basic and acidic residues" evidence="1">
    <location>
        <begin position="81"/>
        <end position="92"/>
    </location>
</feature>
<dbReference type="Proteomes" id="UP001215598">
    <property type="component" value="Unassembled WGS sequence"/>
</dbReference>
<protein>
    <submittedName>
        <fullName evidence="2">Uncharacterized protein</fullName>
    </submittedName>
</protein>
<dbReference type="AlphaFoldDB" id="A0AAD7N4K6"/>
<feature type="region of interest" description="Disordered" evidence="1">
    <location>
        <begin position="190"/>
        <end position="230"/>
    </location>
</feature>